<name>A0A2T7PV46_POMCA</name>
<dbReference type="InterPro" id="IPR013783">
    <property type="entry name" value="Ig-like_fold"/>
</dbReference>
<accession>A0A2T7PV46</accession>
<proteinExistence type="predicted"/>
<protein>
    <submittedName>
        <fullName evidence="1">Uncharacterized protein</fullName>
    </submittedName>
</protein>
<gene>
    <name evidence="1" type="ORF">C0Q70_04267</name>
</gene>
<dbReference type="AlphaFoldDB" id="A0A2T7PV46"/>
<sequence length="140" mass="15521">MELLVTTYGWSRAAANHLLPFICEISREEAYRIIEDSRDFGKNVTALVTPHITRVSKGVCACCMYTDYGLDVLDPNDVPRGPKFIDQPDNIMAVEGIASVVIDCTAAANPSPTYRMYKILVNNTIPITTDMDSRCTTIDL</sequence>
<dbReference type="STRING" id="400727.A0A2T7PV46"/>
<reference evidence="1 2" key="1">
    <citation type="submission" date="2018-04" db="EMBL/GenBank/DDBJ databases">
        <title>The genome of golden apple snail Pomacea canaliculata provides insight into stress tolerance and invasive adaptation.</title>
        <authorList>
            <person name="Liu C."/>
            <person name="Liu B."/>
            <person name="Ren Y."/>
            <person name="Zhang Y."/>
            <person name="Wang H."/>
            <person name="Li S."/>
            <person name="Jiang F."/>
            <person name="Yin L."/>
            <person name="Zhang G."/>
            <person name="Qian W."/>
            <person name="Fan W."/>
        </authorList>
    </citation>
    <scope>NUCLEOTIDE SEQUENCE [LARGE SCALE GENOMIC DNA]</scope>
    <source>
        <strain evidence="1">SZHN2017</strain>
        <tissue evidence="1">Muscle</tissue>
    </source>
</reference>
<dbReference type="Gene3D" id="2.60.40.10">
    <property type="entry name" value="Immunoglobulins"/>
    <property type="match status" value="1"/>
</dbReference>
<comment type="caution">
    <text evidence="1">The sequence shown here is derived from an EMBL/GenBank/DDBJ whole genome shotgun (WGS) entry which is preliminary data.</text>
</comment>
<dbReference type="OrthoDB" id="3666223at2759"/>
<evidence type="ECO:0000313" key="1">
    <source>
        <dbReference type="EMBL" id="PVD37270.1"/>
    </source>
</evidence>
<dbReference type="EMBL" id="PZQS01000002">
    <property type="protein sequence ID" value="PVD37270.1"/>
    <property type="molecule type" value="Genomic_DNA"/>
</dbReference>
<dbReference type="Proteomes" id="UP000245119">
    <property type="component" value="Linkage Group LG2"/>
</dbReference>
<evidence type="ECO:0000313" key="2">
    <source>
        <dbReference type="Proteomes" id="UP000245119"/>
    </source>
</evidence>
<organism evidence="1 2">
    <name type="scientific">Pomacea canaliculata</name>
    <name type="common">Golden apple snail</name>
    <dbReference type="NCBI Taxonomy" id="400727"/>
    <lineage>
        <taxon>Eukaryota</taxon>
        <taxon>Metazoa</taxon>
        <taxon>Spiralia</taxon>
        <taxon>Lophotrochozoa</taxon>
        <taxon>Mollusca</taxon>
        <taxon>Gastropoda</taxon>
        <taxon>Caenogastropoda</taxon>
        <taxon>Architaenioglossa</taxon>
        <taxon>Ampullarioidea</taxon>
        <taxon>Ampullariidae</taxon>
        <taxon>Pomacea</taxon>
    </lineage>
</organism>
<keyword evidence="2" id="KW-1185">Reference proteome</keyword>